<evidence type="ECO:0000256" key="9">
    <source>
        <dbReference type="ARBA" id="ARBA00022989"/>
    </source>
</evidence>
<organism evidence="17 18">
    <name type="scientific">Candidatus Kapaibacterium thiocyanatum</name>
    <dbReference type="NCBI Taxonomy" id="1895771"/>
    <lineage>
        <taxon>Bacteria</taxon>
        <taxon>Pseudomonadati</taxon>
        <taxon>Candidatus Kapaibacteriota</taxon>
        <taxon>Candidatus Kapaibacteriia</taxon>
        <taxon>Candidatus Kapaibacteriales</taxon>
        <taxon>Candidatus Kapaibacteriaceae</taxon>
        <taxon>Candidatus Kapaibacterium</taxon>
    </lineage>
</organism>
<dbReference type="GO" id="GO:0004129">
    <property type="term" value="F:cytochrome-c oxidase activity"/>
    <property type="evidence" value="ECO:0007669"/>
    <property type="project" value="UniProtKB-EC"/>
</dbReference>
<feature type="region of interest" description="Disordered" evidence="14">
    <location>
        <begin position="260"/>
        <end position="284"/>
    </location>
</feature>
<evidence type="ECO:0000256" key="10">
    <source>
        <dbReference type="ARBA" id="ARBA00023008"/>
    </source>
</evidence>
<dbReference type="InterPro" id="IPR011759">
    <property type="entry name" value="Cyt_c_oxidase_su2_TM_dom"/>
</dbReference>
<dbReference type="EC" id="7.1.1.9" evidence="13"/>
<evidence type="ECO:0000256" key="15">
    <source>
        <dbReference type="SAM" id="Phobius"/>
    </source>
</evidence>
<dbReference type="GO" id="GO:0005507">
    <property type="term" value="F:copper ion binding"/>
    <property type="evidence" value="ECO:0007669"/>
    <property type="project" value="InterPro"/>
</dbReference>
<evidence type="ECO:0000256" key="2">
    <source>
        <dbReference type="ARBA" id="ARBA00007866"/>
    </source>
</evidence>
<dbReference type="InterPro" id="IPR002429">
    <property type="entry name" value="CcO_II-like_C"/>
</dbReference>
<keyword evidence="11 15" id="KW-0472">Membrane</keyword>
<dbReference type="Gene3D" id="1.10.287.90">
    <property type="match status" value="1"/>
</dbReference>
<protein>
    <recommendedName>
        <fullName evidence="13">Cytochrome c oxidase subunit 2</fullName>
        <ecNumber evidence="13">7.1.1.9</ecNumber>
    </recommendedName>
</protein>
<proteinExistence type="inferred from homology"/>
<evidence type="ECO:0000313" key="17">
    <source>
        <dbReference type="EMBL" id="OJX61244.1"/>
    </source>
</evidence>
<dbReference type="InterPro" id="IPR001505">
    <property type="entry name" value="Copper_CuA"/>
</dbReference>
<comment type="cofactor">
    <cofactor evidence="13">
        <name>Cu cation</name>
        <dbReference type="ChEBI" id="CHEBI:23378"/>
    </cofactor>
    <text evidence="13">Binds a copper A center.</text>
</comment>
<evidence type="ECO:0000256" key="7">
    <source>
        <dbReference type="ARBA" id="ARBA00022967"/>
    </source>
</evidence>
<evidence type="ECO:0000256" key="14">
    <source>
        <dbReference type="SAM" id="MobiDB-lite"/>
    </source>
</evidence>
<dbReference type="Gene3D" id="2.60.40.420">
    <property type="entry name" value="Cupredoxins - blue copper proteins"/>
    <property type="match status" value="1"/>
</dbReference>
<keyword evidence="8 12" id="KW-0249">Electron transport</keyword>
<comment type="function">
    <text evidence="13">Subunits I and II form the functional core of the enzyme complex. Electrons originating in cytochrome c are transferred via heme a and Cu(A) to the binuclear center formed by heme a3 and Cu(B).</text>
</comment>
<dbReference type="PROSITE" id="PS00078">
    <property type="entry name" value="COX2"/>
    <property type="match status" value="1"/>
</dbReference>
<keyword evidence="7" id="KW-1278">Translocase</keyword>
<evidence type="ECO:0000256" key="11">
    <source>
        <dbReference type="ARBA" id="ARBA00023136"/>
    </source>
</evidence>
<dbReference type="Pfam" id="PF00116">
    <property type="entry name" value="COX2"/>
    <property type="match status" value="1"/>
</dbReference>
<dbReference type="EMBL" id="MKVH01000002">
    <property type="protein sequence ID" value="OJX61244.1"/>
    <property type="molecule type" value="Genomic_DNA"/>
</dbReference>
<evidence type="ECO:0000256" key="8">
    <source>
        <dbReference type="ARBA" id="ARBA00022982"/>
    </source>
</evidence>
<comment type="caution">
    <text evidence="17">The sequence shown here is derived from an EMBL/GenBank/DDBJ whole genome shotgun (WGS) entry which is preliminary data.</text>
</comment>
<evidence type="ECO:0000256" key="1">
    <source>
        <dbReference type="ARBA" id="ARBA00004141"/>
    </source>
</evidence>
<dbReference type="Pfam" id="PF02790">
    <property type="entry name" value="COX2_TM"/>
    <property type="match status" value="1"/>
</dbReference>
<keyword evidence="9 15" id="KW-1133">Transmembrane helix</keyword>
<dbReference type="Proteomes" id="UP000184233">
    <property type="component" value="Unassembled WGS sequence"/>
</dbReference>
<feature type="transmembrane region" description="Helical" evidence="15">
    <location>
        <begin position="31"/>
        <end position="52"/>
    </location>
</feature>
<evidence type="ECO:0000259" key="16">
    <source>
        <dbReference type="PROSITE" id="PS50857"/>
    </source>
</evidence>
<reference evidence="17 18" key="1">
    <citation type="submission" date="2016-09" db="EMBL/GenBank/DDBJ databases">
        <title>Genome-resolved meta-omics ties microbial dynamics to process performance in biotechnology for thiocyanate degradation.</title>
        <authorList>
            <person name="Kantor R.S."/>
            <person name="Huddy R.J."/>
            <person name="Iyer R."/>
            <person name="Thomas B.C."/>
            <person name="Brown C.T."/>
            <person name="Anantharaman K."/>
            <person name="Tringe S."/>
            <person name="Hettich R.L."/>
            <person name="Harrison S.T."/>
            <person name="Banfield J.F."/>
        </authorList>
    </citation>
    <scope>NUCLEOTIDE SEQUENCE [LARGE SCALE GENOMIC DNA]</scope>
    <source>
        <strain evidence="17">59-99</strain>
    </source>
</reference>
<keyword evidence="3 12" id="KW-0813">Transport</keyword>
<dbReference type="InterPro" id="IPR008972">
    <property type="entry name" value="Cupredoxin"/>
</dbReference>
<dbReference type="PANTHER" id="PTHR22888">
    <property type="entry name" value="CYTOCHROME C OXIDASE, SUBUNIT II"/>
    <property type="match status" value="1"/>
</dbReference>
<dbReference type="GO" id="GO:0042773">
    <property type="term" value="P:ATP synthesis coupled electron transport"/>
    <property type="evidence" value="ECO:0007669"/>
    <property type="project" value="TreeGrafter"/>
</dbReference>
<dbReference type="STRING" id="1895771.BGO89_01290"/>
<dbReference type="SUPFAM" id="SSF49503">
    <property type="entry name" value="Cupredoxins"/>
    <property type="match status" value="1"/>
</dbReference>
<evidence type="ECO:0000256" key="3">
    <source>
        <dbReference type="ARBA" id="ARBA00022448"/>
    </source>
</evidence>
<comment type="subcellular location">
    <subcellularLocation>
        <location evidence="12">Cell membrane</location>
        <topology evidence="12">Multi-pass membrane protein</topology>
    </subcellularLocation>
    <subcellularLocation>
        <location evidence="1">Membrane</location>
        <topology evidence="1">Multi-pass membrane protein</topology>
    </subcellularLocation>
</comment>
<evidence type="ECO:0000256" key="5">
    <source>
        <dbReference type="ARBA" id="ARBA00022692"/>
    </source>
</evidence>
<name>A0A1M3L6U7_9BACT</name>
<comment type="similarity">
    <text evidence="2 12">Belongs to the cytochrome c oxidase subunit 2 family.</text>
</comment>
<evidence type="ECO:0000256" key="6">
    <source>
        <dbReference type="ARBA" id="ARBA00022723"/>
    </source>
</evidence>
<sequence length="284" mass="32375">MNDILRVFDMLSWFPENISTFGADLDALFAVIYYLCVGIFFLTFGLMIIFLIKYRFRPERRGYNYHGNNIVEVTWTILPTILFASLGVYSDDIWEQTKYSKRVPQADVEMLVLGKTYGWYFLYPGADGQFGRNAHNTRQCRELMSATNPFGMDSTDPKGFDDIVTENQFRIPVNANVVIRGSSIDVLHSFFLPNMRVKQDVIPGTWMNIWFNAFKTGKYELACAELCGGGHYAMRAEYQILSKADYDKWLDQKDVEVKAARAPQAPAPATPETADSTKPVASLR</sequence>
<evidence type="ECO:0000256" key="13">
    <source>
        <dbReference type="RuleBase" id="RU004024"/>
    </source>
</evidence>
<evidence type="ECO:0000313" key="18">
    <source>
        <dbReference type="Proteomes" id="UP000184233"/>
    </source>
</evidence>
<feature type="domain" description="Cytochrome oxidase subunit II copper A binding" evidence="16">
    <location>
        <begin position="105"/>
        <end position="252"/>
    </location>
</feature>
<dbReference type="InterPro" id="IPR045187">
    <property type="entry name" value="CcO_II"/>
</dbReference>
<gene>
    <name evidence="17" type="ORF">BGO89_01290</name>
</gene>
<dbReference type="PRINTS" id="PR01166">
    <property type="entry name" value="CYCOXIDASEII"/>
</dbReference>
<keyword evidence="6 13" id="KW-0479">Metal-binding</keyword>
<dbReference type="PROSITE" id="PS50857">
    <property type="entry name" value="COX2_CUA"/>
    <property type="match status" value="1"/>
</dbReference>
<accession>A0A1M3L6U7</accession>
<evidence type="ECO:0000256" key="4">
    <source>
        <dbReference type="ARBA" id="ARBA00022660"/>
    </source>
</evidence>
<keyword evidence="4 12" id="KW-0679">Respiratory chain</keyword>
<keyword evidence="5 12" id="KW-0812">Transmembrane</keyword>
<dbReference type="InterPro" id="IPR036257">
    <property type="entry name" value="Cyt_c_oxidase_su2_TM_sf"/>
</dbReference>
<dbReference type="GO" id="GO:0005886">
    <property type="term" value="C:plasma membrane"/>
    <property type="evidence" value="ECO:0007669"/>
    <property type="project" value="UniProtKB-SubCell"/>
</dbReference>
<evidence type="ECO:0000256" key="12">
    <source>
        <dbReference type="RuleBase" id="RU000456"/>
    </source>
</evidence>
<dbReference type="SUPFAM" id="SSF81464">
    <property type="entry name" value="Cytochrome c oxidase subunit II-like, transmembrane region"/>
    <property type="match status" value="1"/>
</dbReference>
<comment type="catalytic activity">
    <reaction evidence="13">
        <text>4 Fe(II)-[cytochrome c] + O2 + 8 H(+)(in) = 4 Fe(III)-[cytochrome c] + 2 H2O + 4 H(+)(out)</text>
        <dbReference type="Rhea" id="RHEA:11436"/>
        <dbReference type="Rhea" id="RHEA-COMP:10350"/>
        <dbReference type="Rhea" id="RHEA-COMP:14399"/>
        <dbReference type="ChEBI" id="CHEBI:15377"/>
        <dbReference type="ChEBI" id="CHEBI:15378"/>
        <dbReference type="ChEBI" id="CHEBI:15379"/>
        <dbReference type="ChEBI" id="CHEBI:29033"/>
        <dbReference type="ChEBI" id="CHEBI:29034"/>
        <dbReference type="EC" id="7.1.1.9"/>
    </reaction>
</comment>
<keyword evidence="10 13" id="KW-0186">Copper</keyword>
<dbReference type="AlphaFoldDB" id="A0A1M3L6U7"/>
<dbReference type="PANTHER" id="PTHR22888:SF9">
    <property type="entry name" value="CYTOCHROME C OXIDASE SUBUNIT 2"/>
    <property type="match status" value="1"/>
</dbReference>